<feature type="transmembrane region" description="Helical" evidence="6">
    <location>
        <begin position="248"/>
        <end position="271"/>
    </location>
</feature>
<feature type="transmembrane region" description="Helical" evidence="6">
    <location>
        <begin position="213"/>
        <end position="236"/>
    </location>
</feature>
<feature type="transmembrane region" description="Helical" evidence="6">
    <location>
        <begin position="39"/>
        <end position="59"/>
    </location>
</feature>
<sequence>MLIRNTLLLTISHMLSRGSLIFSSVIISSLMDKEQFSIYSYFILTTTTISIYSALGIGITTNKFFSSLKKELNLETPVMTLWIININLAILGGVIFTLLSEQIIPKSINFNKNYFAIVILFLCLDIYTSNALIGLGEYIKLCLTSLLFFCINIIMVVIAILNNNIDYAILGLISAVIVQLIFNTVFVLRYLSSIQLLEKVNIKIAHLKEILKTMGPMMFVSLFAASNTWIVSQYILVSNRESALEFNLFSIGLQWFSLALFLPSVFSRVLLNYFISHTHSNSLVIAKRNIALILSLFLLLTFVSYIASPIIQGIYSRYTIPAILIPLFLFIAGINSSTNILGNILISQNQEWVWLIFVTIGFLLLNILCALIKEIDSMTGTVIMLINNILIFSLSLFYLFVYKKPHKEEIKI</sequence>
<comment type="subcellular location">
    <subcellularLocation>
        <location evidence="1">Cell membrane</location>
        <topology evidence="1">Multi-pass membrane protein</topology>
    </subcellularLocation>
</comment>
<feature type="transmembrane region" description="Helical" evidence="6">
    <location>
        <begin position="114"/>
        <end position="134"/>
    </location>
</feature>
<keyword evidence="4 6" id="KW-1133">Transmembrane helix</keyword>
<feature type="transmembrane region" description="Helical" evidence="6">
    <location>
        <begin position="7"/>
        <end position="27"/>
    </location>
</feature>
<dbReference type="AlphaFoldDB" id="A0A849CPV2"/>
<evidence type="ECO:0000256" key="1">
    <source>
        <dbReference type="ARBA" id="ARBA00004651"/>
    </source>
</evidence>
<dbReference type="Proteomes" id="UP000540079">
    <property type="component" value="Unassembled WGS sequence"/>
</dbReference>
<evidence type="ECO:0008006" key="9">
    <source>
        <dbReference type="Google" id="ProtNLM"/>
    </source>
</evidence>
<evidence type="ECO:0000313" key="8">
    <source>
        <dbReference type="Proteomes" id="UP000540079"/>
    </source>
</evidence>
<protein>
    <recommendedName>
        <fullName evidence="9">Polysaccharide biosynthesis protein</fullName>
    </recommendedName>
</protein>
<accession>A0A849CPV2</accession>
<dbReference type="PANTHER" id="PTHR30250:SF11">
    <property type="entry name" value="O-ANTIGEN TRANSPORTER-RELATED"/>
    <property type="match status" value="1"/>
</dbReference>
<organism evidence="7 8">
    <name type="scientific">Pasteurella multocida</name>
    <dbReference type="NCBI Taxonomy" id="747"/>
    <lineage>
        <taxon>Bacteria</taxon>
        <taxon>Pseudomonadati</taxon>
        <taxon>Pseudomonadota</taxon>
        <taxon>Gammaproteobacteria</taxon>
        <taxon>Pasteurellales</taxon>
        <taxon>Pasteurellaceae</taxon>
        <taxon>Pasteurella</taxon>
    </lineage>
</organism>
<feature type="transmembrane region" description="Helical" evidence="6">
    <location>
        <begin position="80"/>
        <end position="99"/>
    </location>
</feature>
<feature type="transmembrane region" description="Helical" evidence="6">
    <location>
        <begin position="291"/>
        <end position="311"/>
    </location>
</feature>
<keyword evidence="3 6" id="KW-0812">Transmembrane</keyword>
<evidence type="ECO:0000256" key="4">
    <source>
        <dbReference type="ARBA" id="ARBA00022989"/>
    </source>
</evidence>
<evidence type="ECO:0000256" key="2">
    <source>
        <dbReference type="ARBA" id="ARBA00022475"/>
    </source>
</evidence>
<dbReference type="EMBL" id="PPVL01000003">
    <property type="protein sequence ID" value="NNI78650.1"/>
    <property type="molecule type" value="Genomic_DNA"/>
</dbReference>
<reference evidence="7 8" key="1">
    <citation type="journal article" date="2018" name="Front. Microbiol.">
        <title>Genetic and Phylogenetic Characteristics of Pasteurella multocida Isolates From Different Host Species.</title>
        <authorList>
            <person name="Peng Z."/>
            <person name="Liang W."/>
            <person name="Wang F."/>
            <person name="Xu Z."/>
            <person name="Xie Z."/>
            <person name="Lian Z."/>
            <person name="Hua L."/>
            <person name="Zhou R."/>
            <person name="Chen H."/>
            <person name="Wu B."/>
        </authorList>
    </citation>
    <scope>NUCLEOTIDE SEQUENCE [LARGE SCALE GENOMIC DNA]</scope>
    <source>
        <strain evidence="7 8">HNA06</strain>
    </source>
</reference>
<feature type="transmembrane region" description="Helical" evidence="6">
    <location>
        <begin position="379"/>
        <end position="401"/>
    </location>
</feature>
<dbReference type="InterPro" id="IPR050833">
    <property type="entry name" value="Poly_Biosynth_Transport"/>
</dbReference>
<evidence type="ECO:0000256" key="5">
    <source>
        <dbReference type="ARBA" id="ARBA00023136"/>
    </source>
</evidence>
<keyword evidence="2" id="KW-1003">Cell membrane</keyword>
<comment type="caution">
    <text evidence="7">The sequence shown here is derived from an EMBL/GenBank/DDBJ whole genome shotgun (WGS) entry which is preliminary data.</text>
</comment>
<evidence type="ECO:0000256" key="6">
    <source>
        <dbReference type="SAM" id="Phobius"/>
    </source>
</evidence>
<dbReference type="PANTHER" id="PTHR30250">
    <property type="entry name" value="PST FAMILY PREDICTED COLANIC ACID TRANSPORTER"/>
    <property type="match status" value="1"/>
</dbReference>
<keyword evidence="5 6" id="KW-0472">Membrane</keyword>
<feature type="transmembrane region" description="Helical" evidence="6">
    <location>
        <begin position="141"/>
        <end position="161"/>
    </location>
</feature>
<name>A0A849CPV2_PASMD</name>
<evidence type="ECO:0000313" key="7">
    <source>
        <dbReference type="EMBL" id="NNI78650.1"/>
    </source>
</evidence>
<feature type="transmembrane region" description="Helical" evidence="6">
    <location>
        <begin position="352"/>
        <end position="373"/>
    </location>
</feature>
<feature type="transmembrane region" description="Helical" evidence="6">
    <location>
        <begin position="323"/>
        <end position="345"/>
    </location>
</feature>
<gene>
    <name evidence="7" type="ORF">C2800_04320</name>
</gene>
<dbReference type="GO" id="GO:0005886">
    <property type="term" value="C:plasma membrane"/>
    <property type="evidence" value="ECO:0007669"/>
    <property type="project" value="UniProtKB-SubCell"/>
</dbReference>
<evidence type="ECO:0000256" key="3">
    <source>
        <dbReference type="ARBA" id="ARBA00022692"/>
    </source>
</evidence>
<feature type="transmembrane region" description="Helical" evidence="6">
    <location>
        <begin position="167"/>
        <end position="192"/>
    </location>
</feature>
<proteinExistence type="predicted"/>
<dbReference type="RefSeq" id="WP_014667858.1">
    <property type="nucleotide sequence ID" value="NZ_CP030096.1"/>
</dbReference>